<reference evidence="2 3" key="1">
    <citation type="submission" date="2018-08" db="EMBL/GenBank/DDBJ databases">
        <title>Draft genome of the lignicolous fungus Coniochaeta pulveracea.</title>
        <authorList>
            <person name="Borstlap C.J."/>
            <person name="De Witt R.N."/>
            <person name="Botha A."/>
            <person name="Volschenk H."/>
        </authorList>
    </citation>
    <scope>NUCLEOTIDE SEQUENCE [LARGE SCALE GENOMIC DNA]</scope>
    <source>
        <strain evidence="2 3">CAB683</strain>
    </source>
</reference>
<evidence type="ECO:0000313" key="3">
    <source>
        <dbReference type="Proteomes" id="UP000275385"/>
    </source>
</evidence>
<evidence type="ECO:0000313" key="2">
    <source>
        <dbReference type="EMBL" id="RKU45541.1"/>
    </source>
</evidence>
<dbReference type="Proteomes" id="UP000275385">
    <property type="component" value="Unassembled WGS sequence"/>
</dbReference>
<protein>
    <submittedName>
        <fullName evidence="2">Uncharacterized protein</fullName>
    </submittedName>
</protein>
<organism evidence="2 3">
    <name type="scientific">Coniochaeta pulveracea</name>
    <dbReference type="NCBI Taxonomy" id="177199"/>
    <lineage>
        <taxon>Eukaryota</taxon>
        <taxon>Fungi</taxon>
        <taxon>Dikarya</taxon>
        <taxon>Ascomycota</taxon>
        <taxon>Pezizomycotina</taxon>
        <taxon>Sordariomycetes</taxon>
        <taxon>Sordariomycetidae</taxon>
        <taxon>Coniochaetales</taxon>
        <taxon>Coniochaetaceae</taxon>
        <taxon>Coniochaeta</taxon>
    </lineage>
</organism>
<dbReference type="AlphaFoldDB" id="A0A420YCB0"/>
<feature type="compositionally biased region" description="Basic residues" evidence="1">
    <location>
        <begin position="25"/>
        <end position="38"/>
    </location>
</feature>
<comment type="caution">
    <text evidence="2">The sequence shown here is derived from an EMBL/GenBank/DDBJ whole genome shotgun (WGS) entry which is preliminary data.</text>
</comment>
<name>A0A420YCB0_9PEZI</name>
<accession>A0A420YCB0</accession>
<proteinExistence type="predicted"/>
<evidence type="ECO:0000256" key="1">
    <source>
        <dbReference type="SAM" id="MobiDB-lite"/>
    </source>
</evidence>
<feature type="compositionally biased region" description="Polar residues" evidence="1">
    <location>
        <begin position="76"/>
        <end position="89"/>
    </location>
</feature>
<gene>
    <name evidence="2" type="ORF">DL546_005115</name>
</gene>
<keyword evidence="3" id="KW-1185">Reference proteome</keyword>
<feature type="compositionally biased region" description="Basic and acidic residues" evidence="1">
    <location>
        <begin position="15"/>
        <end position="24"/>
    </location>
</feature>
<feature type="region of interest" description="Disordered" evidence="1">
    <location>
        <begin position="1"/>
        <end position="89"/>
    </location>
</feature>
<sequence>MPDTRRNRAMGSPSRRREQQQSDRSHRHTHWHPTRRRSNPSSSRVTGHPHRRPTPAIHDAGNTRQTIGGTEGSGNDVVQANNDVRQGQATVRPFDGAIGFHVGGDGEAQLREGPSQPCPHLPVNPQQMFNTKEPANESANMGNSHAGHYYEEVGTLLSMIPSQGSAYVFLVFRIQGDG</sequence>
<dbReference type="EMBL" id="QVQW01000020">
    <property type="protein sequence ID" value="RKU45541.1"/>
    <property type="molecule type" value="Genomic_DNA"/>
</dbReference>